<evidence type="ECO:0000256" key="1">
    <source>
        <dbReference type="SAM" id="MobiDB-lite"/>
    </source>
</evidence>
<reference evidence="2 3" key="1">
    <citation type="journal article" date="2021" name="Elife">
        <title>Chloroplast acquisition without the gene transfer in kleptoplastic sea slugs, Plakobranchus ocellatus.</title>
        <authorList>
            <person name="Maeda T."/>
            <person name="Takahashi S."/>
            <person name="Yoshida T."/>
            <person name="Shimamura S."/>
            <person name="Takaki Y."/>
            <person name="Nagai Y."/>
            <person name="Toyoda A."/>
            <person name="Suzuki Y."/>
            <person name="Arimoto A."/>
            <person name="Ishii H."/>
            <person name="Satoh N."/>
            <person name="Nishiyama T."/>
            <person name="Hasebe M."/>
            <person name="Maruyama T."/>
            <person name="Minagawa J."/>
            <person name="Obokata J."/>
            <person name="Shigenobu S."/>
        </authorList>
    </citation>
    <scope>NUCLEOTIDE SEQUENCE [LARGE SCALE GENOMIC DNA]</scope>
</reference>
<dbReference type="Proteomes" id="UP000735302">
    <property type="component" value="Unassembled WGS sequence"/>
</dbReference>
<comment type="caution">
    <text evidence="2">The sequence shown here is derived from an EMBL/GenBank/DDBJ whole genome shotgun (WGS) entry which is preliminary data.</text>
</comment>
<proteinExistence type="predicted"/>
<gene>
    <name evidence="2" type="ORF">PoB_007599700</name>
</gene>
<protein>
    <submittedName>
        <fullName evidence="2">Uncharacterized protein</fullName>
    </submittedName>
</protein>
<sequence>MTSRLGSLGEHGRGGMLMSDSHYCWAMATSTLGSNPPPIRIAPLAHKVPILRGWASRLFPAPEGYGGLKQETEGGEADLMITHERK</sequence>
<name>A0AAV4DZN1_9GAST</name>
<evidence type="ECO:0000313" key="2">
    <source>
        <dbReference type="EMBL" id="GFO49492.1"/>
    </source>
</evidence>
<organism evidence="2 3">
    <name type="scientific">Plakobranchus ocellatus</name>
    <dbReference type="NCBI Taxonomy" id="259542"/>
    <lineage>
        <taxon>Eukaryota</taxon>
        <taxon>Metazoa</taxon>
        <taxon>Spiralia</taxon>
        <taxon>Lophotrochozoa</taxon>
        <taxon>Mollusca</taxon>
        <taxon>Gastropoda</taxon>
        <taxon>Heterobranchia</taxon>
        <taxon>Euthyneura</taxon>
        <taxon>Panpulmonata</taxon>
        <taxon>Sacoglossa</taxon>
        <taxon>Placobranchoidea</taxon>
        <taxon>Plakobranchidae</taxon>
        <taxon>Plakobranchus</taxon>
    </lineage>
</organism>
<dbReference type="AlphaFoldDB" id="A0AAV4DZN1"/>
<keyword evidence="3" id="KW-1185">Reference proteome</keyword>
<feature type="region of interest" description="Disordered" evidence="1">
    <location>
        <begin position="65"/>
        <end position="86"/>
    </location>
</feature>
<dbReference type="EMBL" id="BLXT01008489">
    <property type="protein sequence ID" value="GFO49492.1"/>
    <property type="molecule type" value="Genomic_DNA"/>
</dbReference>
<evidence type="ECO:0000313" key="3">
    <source>
        <dbReference type="Proteomes" id="UP000735302"/>
    </source>
</evidence>
<accession>A0AAV4DZN1</accession>